<keyword evidence="5" id="KW-1185">Reference proteome</keyword>
<organism evidence="4 5">
    <name type="scientific">Roseimaritima ulvae</name>
    <dbReference type="NCBI Taxonomy" id="980254"/>
    <lineage>
        <taxon>Bacteria</taxon>
        <taxon>Pseudomonadati</taxon>
        <taxon>Planctomycetota</taxon>
        <taxon>Planctomycetia</taxon>
        <taxon>Pirellulales</taxon>
        <taxon>Pirellulaceae</taxon>
        <taxon>Roseimaritima</taxon>
    </lineage>
</organism>
<keyword evidence="2" id="KW-0812">Transmembrane</keyword>
<dbReference type="Proteomes" id="UP000325286">
    <property type="component" value="Chromosome"/>
</dbReference>
<feature type="transmembrane region" description="Helical" evidence="2">
    <location>
        <begin position="72"/>
        <end position="96"/>
    </location>
</feature>
<dbReference type="RefSeq" id="WP_068130797.1">
    <property type="nucleotide sequence ID" value="NZ_CP042914.1"/>
</dbReference>
<dbReference type="EMBL" id="CP042914">
    <property type="protein sequence ID" value="QEG40596.1"/>
    <property type="molecule type" value="Genomic_DNA"/>
</dbReference>
<proteinExistence type="predicted"/>
<protein>
    <recommendedName>
        <fullName evidence="3">Type VI secretion system component TssM1 N-terminal domain-containing protein</fullName>
    </recommendedName>
</protein>
<evidence type="ECO:0000313" key="5">
    <source>
        <dbReference type="Proteomes" id="UP000325286"/>
    </source>
</evidence>
<dbReference type="KEGG" id="rul:UC8_26110"/>
<name>A0A5B9QU78_9BACT</name>
<dbReference type="OrthoDB" id="275567at2"/>
<sequence>MLKFLKQSLQSGGKLVLAAVAPMAALRRTDGATQRWCMIGIHVAAMLLLLAGLCVFQTIFQLDSFVRSSLPFVRWAWLPIVGCLFYATAWSAWFVAHTLQLKPDHTPKCAITSALQNGIDQCVRAGIDIQKTPIYLTIGTPTAGIRSFFHSAHTELSVLPTAEEADQPVQVCGNHDAIYICCRDASLTGDFVRRAAQQRVAPTRLQRAVHSGSQRTQLATTQSAHQWTAPSTDTAASATTTGSPAAALATAPTEVQTQPTTSPDNTVGQRLEQTLGSLTSLVEPEAEPEQAQKQVLQPSRAVEPILRLDTDRATELLERLRTLCFALAAVRQPYCPVNGVLILVPLDATDNIETADHVGMRIERDLQTIAEATQSSVSSQVVFCDLEHSPGSQAFLERFPASQRDRRLGTVLPAPPTSEPDAGPAGIDRAVRWICTELFSPLGYRLMARDLVHADQDRELCEGNRGIHQLVHTMRQRREGMSRMLRRAISTTAGQIRLRGCFVAATGIAGTDKQAFAEGLMPLILDLQNEVQWSEQRRSSDRWQRRAAMLTYAIVLAATCLTTALLLGWRTTT</sequence>
<keyword evidence="2" id="KW-0472">Membrane</keyword>
<keyword evidence="2" id="KW-1133">Transmembrane helix</keyword>
<evidence type="ECO:0000259" key="3">
    <source>
        <dbReference type="Pfam" id="PF14331"/>
    </source>
</evidence>
<accession>A0A5B9QU78</accession>
<evidence type="ECO:0000313" key="4">
    <source>
        <dbReference type="EMBL" id="QEG40596.1"/>
    </source>
</evidence>
<feature type="compositionally biased region" description="Low complexity" evidence="1">
    <location>
        <begin position="228"/>
        <end position="253"/>
    </location>
</feature>
<feature type="transmembrane region" description="Helical" evidence="2">
    <location>
        <begin position="547"/>
        <end position="569"/>
    </location>
</feature>
<reference evidence="4 5" key="1">
    <citation type="submission" date="2019-08" db="EMBL/GenBank/DDBJ databases">
        <title>Deep-cultivation of Planctomycetes and their phenomic and genomic characterization uncovers novel biology.</title>
        <authorList>
            <person name="Wiegand S."/>
            <person name="Jogler M."/>
            <person name="Boedeker C."/>
            <person name="Pinto D."/>
            <person name="Vollmers J."/>
            <person name="Rivas-Marin E."/>
            <person name="Kohn T."/>
            <person name="Peeters S.H."/>
            <person name="Heuer A."/>
            <person name="Rast P."/>
            <person name="Oberbeckmann S."/>
            <person name="Bunk B."/>
            <person name="Jeske O."/>
            <person name="Meyerdierks A."/>
            <person name="Storesund J.E."/>
            <person name="Kallscheuer N."/>
            <person name="Luecker S."/>
            <person name="Lage O.M."/>
            <person name="Pohl T."/>
            <person name="Merkel B.J."/>
            <person name="Hornburger P."/>
            <person name="Mueller R.-W."/>
            <person name="Bruemmer F."/>
            <person name="Labrenz M."/>
            <person name="Spormann A.M."/>
            <person name="Op den Camp H."/>
            <person name="Overmann J."/>
            <person name="Amann R."/>
            <person name="Jetten M.S.M."/>
            <person name="Mascher T."/>
            <person name="Medema M.H."/>
            <person name="Devos D.P."/>
            <person name="Kaster A.-K."/>
            <person name="Ovreas L."/>
            <person name="Rohde M."/>
            <person name="Galperin M.Y."/>
            <person name="Jogler C."/>
        </authorList>
    </citation>
    <scope>NUCLEOTIDE SEQUENCE [LARGE SCALE GENOMIC DNA]</scope>
    <source>
        <strain evidence="4 5">UC8</strain>
    </source>
</reference>
<feature type="compositionally biased region" description="Polar residues" evidence="1">
    <location>
        <begin position="254"/>
        <end position="268"/>
    </location>
</feature>
<feature type="domain" description="Type VI secretion system component TssM1 N-terminal" evidence="3">
    <location>
        <begin position="321"/>
        <end position="519"/>
    </location>
</feature>
<feature type="transmembrane region" description="Helical" evidence="2">
    <location>
        <begin position="36"/>
        <end position="60"/>
    </location>
</feature>
<dbReference type="InterPro" id="IPR025743">
    <property type="entry name" value="TssM1_N"/>
</dbReference>
<dbReference type="AlphaFoldDB" id="A0A5B9QU78"/>
<feature type="compositionally biased region" description="Polar residues" evidence="1">
    <location>
        <begin position="211"/>
        <end position="226"/>
    </location>
</feature>
<feature type="region of interest" description="Disordered" evidence="1">
    <location>
        <begin position="203"/>
        <end position="268"/>
    </location>
</feature>
<dbReference type="Pfam" id="PF14331">
    <property type="entry name" value="IcmF-related_N"/>
    <property type="match status" value="1"/>
</dbReference>
<evidence type="ECO:0000256" key="2">
    <source>
        <dbReference type="SAM" id="Phobius"/>
    </source>
</evidence>
<evidence type="ECO:0000256" key="1">
    <source>
        <dbReference type="SAM" id="MobiDB-lite"/>
    </source>
</evidence>
<gene>
    <name evidence="4" type="ORF">UC8_26110</name>
</gene>